<dbReference type="RefSeq" id="WP_311692275.1">
    <property type="nucleotide sequence ID" value="NZ_JAVRHL010000003.1"/>
</dbReference>
<gene>
    <name evidence="2" type="ORF">RM543_12885</name>
</gene>
<protein>
    <submittedName>
        <fullName evidence="2">Uncharacterized protein</fullName>
    </submittedName>
</protein>
<reference evidence="2 3" key="1">
    <citation type="submission" date="2023-09" db="EMBL/GenBank/DDBJ databases">
        <authorList>
            <person name="Rey-Velasco X."/>
        </authorList>
    </citation>
    <scope>NUCLEOTIDE SEQUENCE [LARGE SCALE GENOMIC DNA]</scope>
    <source>
        <strain evidence="2 3">F158</strain>
    </source>
</reference>
<feature type="compositionally biased region" description="Polar residues" evidence="1">
    <location>
        <begin position="1"/>
        <end position="35"/>
    </location>
</feature>
<evidence type="ECO:0000313" key="3">
    <source>
        <dbReference type="Proteomes" id="UP001265259"/>
    </source>
</evidence>
<dbReference type="EMBL" id="JAVRHL010000003">
    <property type="protein sequence ID" value="MDT0683584.1"/>
    <property type="molecule type" value="Genomic_DNA"/>
</dbReference>
<comment type="caution">
    <text evidence="2">The sequence shown here is derived from an EMBL/GenBank/DDBJ whole genome shotgun (WGS) entry which is preliminary data.</text>
</comment>
<feature type="region of interest" description="Disordered" evidence="1">
    <location>
        <begin position="1"/>
        <end position="54"/>
    </location>
</feature>
<organism evidence="2 3">
    <name type="scientific">Tropicimonas omnivorans</name>
    <dbReference type="NCBI Taxonomy" id="3075590"/>
    <lineage>
        <taxon>Bacteria</taxon>
        <taxon>Pseudomonadati</taxon>
        <taxon>Pseudomonadota</taxon>
        <taxon>Alphaproteobacteria</taxon>
        <taxon>Rhodobacterales</taxon>
        <taxon>Roseobacteraceae</taxon>
        <taxon>Tropicimonas</taxon>
    </lineage>
</organism>
<dbReference type="Proteomes" id="UP001265259">
    <property type="component" value="Unassembled WGS sequence"/>
</dbReference>
<proteinExistence type="predicted"/>
<accession>A0ABU3DIN7</accession>
<evidence type="ECO:0000313" key="2">
    <source>
        <dbReference type="EMBL" id="MDT0683584.1"/>
    </source>
</evidence>
<evidence type="ECO:0000256" key="1">
    <source>
        <dbReference type="SAM" id="MobiDB-lite"/>
    </source>
</evidence>
<keyword evidence="3" id="KW-1185">Reference proteome</keyword>
<name>A0ABU3DIN7_9RHOB</name>
<sequence>MASIDQQRASEPQSHSGASRNIQQMQGASVQQAPRLTNPPPAEQATLFSDWASI</sequence>